<dbReference type="PANTHER" id="PTHR34677">
    <property type="match status" value="1"/>
</dbReference>
<feature type="transmembrane region" description="Helical" evidence="1">
    <location>
        <begin position="717"/>
        <end position="735"/>
    </location>
</feature>
<accession>A0A834GTA9</accession>
<evidence type="ECO:0008006" key="5">
    <source>
        <dbReference type="Google" id="ProtNLM"/>
    </source>
</evidence>
<keyword evidence="1" id="KW-0472">Membrane</keyword>
<dbReference type="EMBL" id="WJXA01000008">
    <property type="protein sequence ID" value="KAF7136507.1"/>
    <property type="molecule type" value="Genomic_DNA"/>
</dbReference>
<dbReference type="PANTHER" id="PTHR34677:SF3">
    <property type="entry name" value="BACTERIAL IG-LIKE DOMAIN-CONTAINING PROTEIN"/>
    <property type="match status" value="1"/>
</dbReference>
<keyword evidence="4" id="KW-1185">Reference proteome</keyword>
<dbReference type="AlphaFoldDB" id="A0A834GTA9"/>
<dbReference type="Proteomes" id="UP000626092">
    <property type="component" value="Unassembled WGS sequence"/>
</dbReference>
<feature type="signal peptide" evidence="2">
    <location>
        <begin position="1"/>
        <end position="23"/>
    </location>
</feature>
<evidence type="ECO:0000313" key="4">
    <source>
        <dbReference type="Proteomes" id="UP000626092"/>
    </source>
</evidence>
<feature type="transmembrane region" description="Helical" evidence="1">
    <location>
        <begin position="776"/>
        <end position="798"/>
    </location>
</feature>
<evidence type="ECO:0000256" key="2">
    <source>
        <dbReference type="SAM" id="SignalP"/>
    </source>
</evidence>
<gene>
    <name evidence="3" type="ORF">RHSIM_Rhsim08G0042800</name>
</gene>
<keyword evidence="1" id="KW-1133">Transmembrane helix</keyword>
<dbReference type="OrthoDB" id="1936312at2759"/>
<keyword evidence="1" id="KW-0812">Transmembrane</keyword>
<organism evidence="3 4">
    <name type="scientific">Rhododendron simsii</name>
    <name type="common">Sims's rhododendron</name>
    <dbReference type="NCBI Taxonomy" id="118357"/>
    <lineage>
        <taxon>Eukaryota</taxon>
        <taxon>Viridiplantae</taxon>
        <taxon>Streptophyta</taxon>
        <taxon>Embryophyta</taxon>
        <taxon>Tracheophyta</taxon>
        <taxon>Spermatophyta</taxon>
        <taxon>Magnoliopsida</taxon>
        <taxon>eudicotyledons</taxon>
        <taxon>Gunneridae</taxon>
        <taxon>Pentapetalae</taxon>
        <taxon>asterids</taxon>
        <taxon>Ericales</taxon>
        <taxon>Ericaceae</taxon>
        <taxon>Ericoideae</taxon>
        <taxon>Rhodoreae</taxon>
        <taxon>Rhododendron</taxon>
    </lineage>
</organism>
<keyword evidence="2" id="KW-0732">Signal</keyword>
<reference evidence="3" key="1">
    <citation type="submission" date="2019-11" db="EMBL/GenBank/DDBJ databases">
        <authorList>
            <person name="Liu Y."/>
            <person name="Hou J."/>
            <person name="Li T.-Q."/>
            <person name="Guan C.-H."/>
            <person name="Wu X."/>
            <person name="Wu H.-Z."/>
            <person name="Ling F."/>
            <person name="Zhang R."/>
            <person name="Shi X.-G."/>
            <person name="Ren J.-P."/>
            <person name="Chen E.-F."/>
            <person name="Sun J.-M."/>
        </authorList>
    </citation>
    <scope>NUCLEOTIDE SEQUENCE</scope>
    <source>
        <strain evidence="3">Adult_tree_wgs_1</strain>
        <tissue evidence="3">Leaves</tissue>
    </source>
</reference>
<feature type="transmembrane region" description="Helical" evidence="1">
    <location>
        <begin position="677"/>
        <end position="697"/>
    </location>
</feature>
<evidence type="ECO:0000256" key="1">
    <source>
        <dbReference type="SAM" id="Phobius"/>
    </source>
</evidence>
<protein>
    <recommendedName>
        <fullName evidence="5">Bacterial Ig-like domain-containing protein</fullName>
    </recommendedName>
</protein>
<feature type="chain" id="PRO_5032875061" description="Bacterial Ig-like domain-containing protein" evidence="2">
    <location>
        <begin position="24"/>
        <end position="1156"/>
    </location>
</feature>
<evidence type="ECO:0000313" key="3">
    <source>
        <dbReference type="EMBL" id="KAF7136507.1"/>
    </source>
</evidence>
<sequence length="1156" mass="125553">MGPIWILRLCLCIAVVVVVVVMGVSDTAESTVLIRFDRAPPARSRFSTAVFRYSVTEQGGSSGCKNNGCSIHCKLDGHTLRSCPADTIVLKNLTVNQRHNFVISINTGDGNSNSSSYSWFIDTTPPTATISSKQSYTNAEKVEIVVAFSEPCSGKGGFKCMNSSSCDVIVNGPAHVDASSVRAIKPDSEYSLNIVFSQGSIYARAIIKMADRMCTDEAGNQFTRSNGSMLIVHLDRRPVLVDLWTSIPSDEVVINGVPRTVIATNGTEDLIVFLDFSIAMMNATEQIQSALRVNAGNFIPSHGGNRGNRSFAFELKNISGTQIVTVELEAASLFGRTGTPVSPVAPISFLYDSTEPGVGLSSSSSSVTKESNIAIIVEFTKPVFGFTASKVEVEGGSLTRQLLSVDFASCRFEQLSRALYSLTVRAVSQNVSVIVPAGQVNDISGNLNLASNSINIRHVLTPSISIALHSFMTAGILVTSLAAAVLSISSANLGAVGTLASGGTVFPDPSMNLHGMVGHLQVFVLADWISVSLPVEYSETTKGLRWLLPREKLPWRKKSSSMWPSNLYTGQTKLEMEESHSSIGIPYNTRAYRAYQPNLTAFSSNAQQGPPIPTVIYPKSGWIPGQQTLTMKNIPYGLPLRSDEYFTYFLRGEPLSASSVMKRMQTYTGWQDLEMNLFWLGVGGISLLVAHLVTFLFLRWRTQRSVPGILSVPRFELFLLILMLPCISQSAAFVIRGKYRSSSNFCDLIVLLKESQHSRLGLCAGGTTGGVLTGTLLLAIPAGFILSVCLFLAIAIFYGSFVQYKEVKHIHDKEPWCTKLQHFFTGRPTIGKWLYSEGLPSSFLPRFGILFENRRGPPFFVLLDQNDPNNKSKWTESGLSGIGRMRALSQDESNEETKVPQSKRFLGYARSSYIILDLLRRTSLGIVAGAYPSGGFNQGLFALIITSVQFLYLFTLKPYISRGVNAAESVSLLCEAGLFILSTSASGSSLVGENNLGFAMLGLLLLTYVSQIVNEWHAIMKSLLRLSQPQDKSFKSGLKNAAKGLLIPFLPRRHWSGAAAGLYSQPKTGLDLVPSTSTAMNATVVPVVSPAVSPNLNTASSTNEDATLNGQKPWEGKQLKGIKLEPKSEMKKLRQLARASFAGVPNYEEGSTSYGL</sequence>
<name>A0A834GTA9_RHOSS</name>
<proteinExistence type="predicted"/>
<comment type="caution">
    <text evidence="3">The sequence shown here is derived from an EMBL/GenBank/DDBJ whole genome shotgun (WGS) entry which is preliminary data.</text>
</comment>